<dbReference type="PANTHER" id="PTHR33164:SF103">
    <property type="entry name" value="REGULATORY PROTEIN MARR"/>
    <property type="match status" value="1"/>
</dbReference>
<sequence>MPPPDLVPGTLSHDAARSAGGVVELLDVLWERARESTPAPASASQLRLMYVVDRAGAMRMRALCARLATAPPSVTRMCDRLQAIGFLERLPCPDSGREVTLRLTAAGQAHMRHIREEREEMLHEAIDGMSHADRRALAKGLAGLHAQLTSTADGHSGPGGVSAA</sequence>
<dbReference type="EMBL" id="CP163431">
    <property type="protein sequence ID" value="XDQ07178.1"/>
    <property type="molecule type" value="Genomic_DNA"/>
</dbReference>
<dbReference type="InterPro" id="IPR036390">
    <property type="entry name" value="WH_DNA-bd_sf"/>
</dbReference>
<dbReference type="InterPro" id="IPR036388">
    <property type="entry name" value="WH-like_DNA-bd_sf"/>
</dbReference>
<dbReference type="Pfam" id="PF01047">
    <property type="entry name" value="MarR"/>
    <property type="match status" value="1"/>
</dbReference>
<dbReference type="RefSeq" id="WP_369191987.1">
    <property type="nucleotide sequence ID" value="NZ_CP163431.1"/>
</dbReference>
<dbReference type="PROSITE" id="PS50995">
    <property type="entry name" value="HTH_MARR_2"/>
    <property type="match status" value="1"/>
</dbReference>
<dbReference type="InterPro" id="IPR000835">
    <property type="entry name" value="HTH_MarR-typ"/>
</dbReference>
<dbReference type="PANTHER" id="PTHR33164">
    <property type="entry name" value="TRANSCRIPTIONAL REGULATOR, MARR FAMILY"/>
    <property type="match status" value="1"/>
</dbReference>
<dbReference type="GO" id="GO:0003700">
    <property type="term" value="F:DNA-binding transcription factor activity"/>
    <property type="evidence" value="ECO:0007669"/>
    <property type="project" value="InterPro"/>
</dbReference>
<evidence type="ECO:0000313" key="2">
    <source>
        <dbReference type="EMBL" id="XDQ07178.1"/>
    </source>
</evidence>
<organism evidence="2">
    <name type="scientific">Streptomyces sp. R08</name>
    <dbReference type="NCBI Taxonomy" id="3238624"/>
    <lineage>
        <taxon>Bacteria</taxon>
        <taxon>Bacillati</taxon>
        <taxon>Actinomycetota</taxon>
        <taxon>Actinomycetes</taxon>
        <taxon>Kitasatosporales</taxon>
        <taxon>Streptomycetaceae</taxon>
        <taxon>Streptomyces</taxon>
    </lineage>
</organism>
<protein>
    <submittedName>
        <fullName evidence="2">MarR family winged helix-turn-helix transcriptional regulator</fullName>
    </submittedName>
</protein>
<proteinExistence type="predicted"/>
<dbReference type="SMART" id="SM00347">
    <property type="entry name" value="HTH_MARR"/>
    <property type="match status" value="1"/>
</dbReference>
<dbReference type="InterPro" id="IPR039422">
    <property type="entry name" value="MarR/SlyA-like"/>
</dbReference>
<gene>
    <name evidence="2" type="ORF">AB5J58_46405</name>
</gene>
<dbReference type="Gene3D" id="1.10.10.10">
    <property type="entry name" value="Winged helix-like DNA-binding domain superfamily/Winged helix DNA-binding domain"/>
    <property type="match status" value="1"/>
</dbReference>
<reference evidence="2" key="1">
    <citation type="submission" date="2024-07" db="EMBL/GenBank/DDBJ databases">
        <authorList>
            <person name="Yu S.T."/>
        </authorList>
    </citation>
    <scope>NUCLEOTIDE SEQUENCE</scope>
    <source>
        <strain evidence="2">R08</strain>
    </source>
</reference>
<dbReference type="GO" id="GO:0006950">
    <property type="term" value="P:response to stress"/>
    <property type="evidence" value="ECO:0007669"/>
    <property type="project" value="TreeGrafter"/>
</dbReference>
<accession>A0AB39MQZ1</accession>
<dbReference type="AlphaFoldDB" id="A0AB39MQZ1"/>
<feature type="domain" description="HTH marR-type" evidence="1">
    <location>
        <begin position="12"/>
        <end position="146"/>
    </location>
</feature>
<name>A0AB39MQZ1_9ACTN</name>
<dbReference type="SUPFAM" id="SSF46785">
    <property type="entry name" value="Winged helix' DNA-binding domain"/>
    <property type="match status" value="1"/>
</dbReference>
<evidence type="ECO:0000259" key="1">
    <source>
        <dbReference type="PROSITE" id="PS50995"/>
    </source>
</evidence>